<dbReference type="OrthoDB" id="346907at2759"/>
<keyword evidence="2" id="KW-0418">Kinase</keyword>
<protein>
    <submittedName>
        <fullName evidence="2">Kinase-like domain-containing protein</fullName>
    </submittedName>
</protein>
<evidence type="ECO:0000259" key="1">
    <source>
        <dbReference type="PROSITE" id="PS50011"/>
    </source>
</evidence>
<feature type="domain" description="Protein kinase" evidence="1">
    <location>
        <begin position="1"/>
        <end position="181"/>
    </location>
</feature>
<dbReference type="GO" id="GO:0004674">
    <property type="term" value="F:protein serine/threonine kinase activity"/>
    <property type="evidence" value="ECO:0007669"/>
    <property type="project" value="TreeGrafter"/>
</dbReference>
<dbReference type="SUPFAM" id="SSF56112">
    <property type="entry name" value="Protein kinase-like (PK-like)"/>
    <property type="match status" value="1"/>
</dbReference>
<gene>
    <name evidence="2" type="ORF">C1645_739775</name>
</gene>
<dbReference type="EMBL" id="QKYT01000287">
    <property type="protein sequence ID" value="RIA87898.1"/>
    <property type="molecule type" value="Genomic_DNA"/>
</dbReference>
<dbReference type="InterPro" id="IPR011009">
    <property type="entry name" value="Kinase-like_dom_sf"/>
</dbReference>
<accession>A0A397SPF3</accession>
<evidence type="ECO:0000313" key="3">
    <source>
        <dbReference type="Proteomes" id="UP000265703"/>
    </source>
</evidence>
<proteinExistence type="predicted"/>
<dbReference type="Pfam" id="PF00069">
    <property type="entry name" value="Pkinase"/>
    <property type="match status" value="1"/>
</dbReference>
<dbReference type="PANTHER" id="PTHR44329">
    <property type="entry name" value="SERINE/THREONINE-PROTEIN KINASE TNNI3K-RELATED"/>
    <property type="match status" value="1"/>
</dbReference>
<dbReference type="PROSITE" id="PS50011">
    <property type="entry name" value="PROTEIN_KINASE_DOM"/>
    <property type="match status" value="1"/>
</dbReference>
<reference evidence="2 3" key="1">
    <citation type="submission" date="2018-06" db="EMBL/GenBank/DDBJ databases">
        <title>Comparative genomics reveals the genomic features of Rhizophagus irregularis, R. cerebriforme, R. diaphanum and Gigaspora rosea, and their symbiotic lifestyle signature.</title>
        <authorList>
            <person name="Morin E."/>
            <person name="San Clemente H."/>
            <person name="Chen E.C.H."/>
            <person name="De La Providencia I."/>
            <person name="Hainaut M."/>
            <person name="Kuo A."/>
            <person name="Kohler A."/>
            <person name="Murat C."/>
            <person name="Tang N."/>
            <person name="Roy S."/>
            <person name="Loubradou J."/>
            <person name="Henrissat B."/>
            <person name="Grigoriev I.V."/>
            <person name="Corradi N."/>
            <person name="Roux C."/>
            <person name="Martin F.M."/>
        </authorList>
    </citation>
    <scope>NUCLEOTIDE SEQUENCE [LARGE SCALE GENOMIC DNA]</scope>
    <source>
        <strain evidence="2 3">DAOM 227022</strain>
    </source>
</reference>
<dbReference type="Gene3D" id="1.10.510.10">
    <property type="entry name" value="Transferase(Phosphotransferase) domain 1"/>
    <property type="match status" value="1"/>
</dbReference>
<keyword evidence="3" id="KW-1185">Reference proteome</keyword>
<dbReference type="Proteomes" id="UP000265703">
    <property type="component" value="Unassembled WGS sequence"/>
</dbReference>
<dbReference type="PANTHER" id="PTHR44329:SF214">
    <property type="entry name" value="PROTEIN KINASE DOMAIN-CONTAINING PROTEIN"/>
    <property type="match status" value="1"/>
</dbReference>
<comment type="caution">
    <text evidence="2">The sequence shown here is derived from an EMBL/GenBank/DDBJ whole genome shotgun (WGS) entry which is preliminary data.</text>
</comment>
<dbReference type="AlphaFoldDB" id="A0A397SPF3"/>
<dbReference type="InterPro" id="IPR051681">
    <property type="entry name" value="Ser/Thr_Kinases-Pseudokinases"/>
</dbReference>
<dbReference type="InterPro" id="IPR000719">
    <property type="entry name" value="Prot_kinase_dom"/>
</dbReference>
<name>A0A397SPF3_9GLOM</name>
<dbReference type="GO" id="GO:0005524">
    <property type="term" value="F:ATP binding"/>
    <property type="evidence" value="ECO:0007669"/>
    <property type="project" value="InterPro"/>
</dbReference>
<evidence type="ECO:0000313" key="2">
    <source>
        <dbReference type="EMBL" id="RIA87898.1"/>
    </source>
</evidence>
<sequence>MDRGSLRSHLQNPDLPQQEWSDILMALRDLTRSLASMHKAGLVHRDFHSGNILIKYVNTPYIADFGLSRNVTHESEGKIFGILPYVAPEVLNKQPYTQAADIYSLGMILWEYLANIPPFSDRAHDLRLNLDILRGLRPKILPGTPTIYANLMKQCWDENPEKRPTAQQVNKIISGWQKAYVLHMNKQPLTKEQEEIGKIFEAAEEYRLNIEQGGGGKGKIMRGYAKHSEAWTRSRLLDFPSLEKKSQEPESKIIEEEKESLDKTGYLVIYRNTQLLEISDESDED</sequence>
<keyword evidence="2" id="KW-0808">Transferase</keyword>
<organism evidence="2 3">
    <name type="scientific">Glomus cerebriforme</name>
    <dbReference type="NCBI Taxonomy" id="658196"/>
    <lineage>
        <taxon>Eukaryota</taxon>
        <taxon>Fungi</taxon>
        <taxon>Fungi incertae sedis</taxon>
        <taxon>Mucoromycota</taxon>
        <taxon>Glomeromycotina</taxon>
        <taxon>Glomeromycetes</taxon>
        <taxon>Glomerales</taxon>
        <taxon>Glomeraceae</taxon>
        <taxon>Glomus</taxon>
    </lineage>
</organism>